<proteinExistence type="predicted"/>
<dbReference type="Proteomes" id="UP001219525">
    <property type="component" value="Unassembled WGS sequence"/>
</dbReference>
<evidence type="ECO:0000313" key="2">
    <source>
        <dbReference type="EMBL" id="KAJ7194933.1"/>
    </source>
</evidence>
<feature type="region of interest" description="Disordered" evidence="1">
    <location>
        <begin position="1"/>
        <end position="23"/>
    </location>
</feature>
<dbReference type="EMBL" id="JARJCW010000094">
    <property type="protein sequence ID" value="KAJ7194933.1"/>
    <property type="molecule type" value="Genomic_DNA"/>
</dbReference>
<gene>
    <name evidence="2" type="ORF">GGX14DRAFT_404292</name>
</gene>
<evidence type="ECO:0000313" key="3">
    <source>
        <dbReference type="Proteomes" id="UP001219525"/>
    </source>
</evidence>
<dbReference type="AlphaFoldDB" id="A0AAD6Y7L3"/>
<accession>A0AAD6Y7L3</accession>
<name>A0AAD6Y7L3_9AGAR</name>
<evidence type="ECO:0000256" key="1">
    <source>
        <dbReference type="SAM" id="MobiDB-lite"/>
    </source>
</evidence>
<sequence length="519" mass="57891">MSSRRPALSSGDPTMRASPSLASHTSSQLSLSLYTTTSSSTIWGPGALAGKAILALGKATVRAVEQVIILRRLATIRAHLPCTDDDGGSESEFMGRLFDDLLELSRPELYPDSIRHSAMELVLIQVASLQTDYLVNCLSRWPLGDLVLLMMELMSVALFYESGFLEPRLANAYISALPQGHHPLLPPIVFIVKLMKRDETAFEAALSSKFLDFLLLAASQKRLRACHKSAEDHTTLGSAFAVLSAPPKNLCSLWKISLEQFLNHSPSLHDAVQHISETSPETWFMLEAHFLQREVPRLLYLASLPKYHLYNEKGLLRNMPGGLHSLPEVSTYNMYDLRKELNPAAFSALYHLMYCVAFKGDVLRHMQDYLRRQSHCTKVSIFAQIMPESLSQGMQELYAHAGGHQRLQTLTTKLLLDLAARDDSYKHAVLDAVVTLLITVLIPEMSPTAIHDDLYRRGHFFPSTKRRPSYSKRTLQLFGIIRENRLASVIFQPGSRTSCQVAEVLEPIFNGVDGMAGST</sequence>
<reference evidence="2" key="1">
    <citation type="submission" date="2023-03" db="EMBL/GenBank/DDBJ databases">
        <title>Massive genome expansion in bonnet fungi (Mycena s.s.) driven by repeated elements and novel gene families across ecological guilds.</title>
        <authorList>
            <consortium name="Lawrence Berkeley National Laboratory"/>
            <person name="Harder C.B."/>
            <person name="Miyauchi S."/>
            <person name="Viragh M."/>
            <person name="Kuo A."/>
            <person name="Thoen E."/>
            <person name="Andreopoulos B."/>
            <person name="Lu D."/>
            <person name="Skrede I."/>
            <person name="Drula E."/>
            <person name="Henrissat B."/>
            <person name="Morin E."/>
            <person name="Kohler A."/>
            <person name="Barry K."/>
            <person name="LaButti K."/>
            <person name="Morin E."/>
            <person name="Salamov A."/>
            <person name="Lipzen A."/>
            <person name="Mereny Z."/>
            <person name="Hegedus B."/>
            <person name="Baldrian P."/>
            <person name="Stursova M."/>
            <person name="Weitz H."/>
            <person name="Taylor A."/>
            <person name="Grigoriev I.V."/>
            <person name="Nagy L.G."/>
            <person name="Martin F."/>
            <person name="Kauserud H."/>
        </authorList>
    </citation>
    <scope>NUCLEOTIDE SEQUENCE</scope>
    <source>
        <strain evidence="2">9144</strain>
    </source>
</reference>
<keyword evidence="3" id="KW-1185">Reference proteome</keyword>
<protein>
    <submittedName>
        <fullName evidence="2">Uncharacterized protein</fullName>
    </submittedName>
</protein>
<comment type="caution">
    <text evidence="2">The sequence shown here is derived from an EMBL/GenBank/DDBJ whole genome shotgun (WGS) entry which is preliminary data.</text>
</comment>
<organism evidence="2 3">
    <name type="scientific">Mycena pura</name>
    <dbReference type="NCBI Taxonomy" id="153505"/>
    <lineage>
        <taxon>Eukaryota</taxon>
        <taxon>Fungi</taxon>
        <taxon>Dikarya</taxon>
        <taxon>Basidiomycota</taxon>
        <taxon>Agaricomycotina</taxon>
        <taxon>Agaricomycetes</taxon>
        <taxon>Agaricomycetidae</taxon>
        <taxon>Agaricales</taxon>
        <taxon>Marasmiineae</taxon>
        <taxon>Mycenaceae</taxon>
        <taxon>Mycena</taxon>
    </lineage>
</organism>